<feature type="compositionally biased region" description="Low complexity" evidence="1">
    <location>
        <begin position="407"/>
        <end position="417"/>
    </location>
</feature>
<evidence type="ECO:0000313" key="2">
    <source>
        <dbReference type="EMBL" id="VEN46212.1"/>
    </source>
</evidence>
<feature type="compositionally biased region" description="Low complexity" evidence="1">
    <location>
        <begin position="438"/>
        <end position="450"/>
    </location>
</feature>
<reference evidence="2 3" key="1">
    <citation type="submission" date="2019-01" db="EMBL/GenBank/DDBJ databases">
        <authorList>
            <person name="Sayadi A."/>
        </authorList>
    </citation>
    <scope>NUCLEOTIDE SEQUENCE [LARGE SCALE GENOMIC DNA]</scope>
</reference>
<organism evidence="2 3">
    <name type="scientific">Callosobruchus maculatus</name>
    <name type="common">Southern cowpea weevil</name>
    <name type="synonym">Pulse bruchid</name>
    <dbReference type="NCBI Taxonomy" id="64391"/>
    <lineage>
        <taxon>Eukaryota</taxon>
        <taxon>Metazoa</taxon>
        <taxon>Ecdysozoa</taxon>
        <taxon>Arthropoda</taxon>
        <taxon>Hexapoda</taxon>
        <taxon>Insecta</taxon>
        <taxon>Pterygota</taxon>
        <taxon>Neoptera</taxon>
        <taxon>Endopterygota</taxon>
        <taxon>Coleoptera</taxon>
        <taxon>Polyphaga</taxon>
        <taxon>Cucujiformia</taxon>
        <taxon>Chrysomeloidea</taxon>
        <taxon>Chrysomelidae</taxon>
        <taxon>Bruchinae</taxon>
        <taxon>Bruchini</taxon>
        <taxon>Callosobruchus</taxon>
    </lineage>
</organism>
<name>A0A653CE29_CALMS</name>
<feature type="region of interest" description="Disordered" evidence="1">
    <location>
        <begin position="502"/>
        <end position="525"/>
    </location>
</feature>
<protein>
    <submittedName>
        <fullName evidence="2">Uncharacterized protein</fullName>
    </submittedName>
</protein>
<dbReference type="EMBL" id="CAACVG010007593">
    <property type="protein sequence ID" value="VEN46212.1"/>
    <property type="molecule type" value="Genomic_DNA"/>
</dbReference>
<evidence type="ECO:0000313" key="3">
    <source>
        <dbReference type="Proteomes" id="UP000410492"/>
    </source>
</evidence>
<dbReference type="AlphaFoldDB" id="A0A653CE29"/>
<feature type="region of interest" description="Disordered" evidence="1">
    <location>
        <begin position="233"/>
        <end position="284"/>
    </location>
</feature>
<feature type="non-terminal residue" evidence="2">
    <location>
        <position position="525"/>
    </location>
</feature>
<sequence>MSWFDAAGFANIAKSALKEAQRTIDKALDIKEDDPSIAPANTPVDPNNEDFFSNWGLVQSSTAKDSKRTIPSDTAKESRMTSSLWGSFTGSFFDSGKSSETKIANSLEDSGEGNEQFSRSKLVVQTSEDDIQQSVASDNDLSSSITQKSDSIVDSTSANIVGSSKEVLAVESNLAKKSQQASAVNSSESVDVISYSTECTTSPESDVLQSIGQSLSTSSSALGLKPMSESVEVLGDSLTSPSSVEVIDSNTTSRPQSRHTDEFVSPLDSPSPWSEDKSSSSIEKISPESLEVIPDMDENSIADDSMSYTSVSEGTSATVLDSAFNTYASSQRILKEPTNRSESMDSSEKSFALGEAITRAPSRSTMHLPLAQVSQILIDTQPQSSKDVPQLLLKTNIIDIPLESDVTTSTESSQLELSMDDGSHSDKTMIGSDNMMESSSDTSTTTETSSHSAYLKNMLADAMTEKPVVTATEPKLSDFKNSVTVTTDTNKNNLLESVSASQIELMPRENSPISSESRSDLVKIG</sequence>
<keyword evidence="3" id="KW-1185">Reference proteome</keyword>
<feature type="region of interest" description="Disordered" evidence="1">
    <location>
        <begin position="32"/>
        <end position="52"/>
    </location>
</feature>
<dbReference type="OrthoDB" id="74178at2759"/>
<gene>
    <name evidence="2" type="ORF">CALMAC_LOCUS8380</name>
</gene>
<feature type="compositionally biased region" description="Low complexity" evidence="1">
    <location>
        <begin position="268"/>
        <end position="284"/>
    </location>
</feature>
<dbReference type="Proteomes" id="UP000410492">
    <property type="component" value="Unassembled WGS sequence"/>
</dbReference>
<feature type="region of interest" description="Disordered" evidence="1">
    <location>
        <begin position="406"/>
        <end position="450"/>
    </location>
</feature>
<feature type="compositionally biased region" description="Polar residues" evidence="1">
    <location>
        <begin position="237"/>
        <end position="255"/>
    </location>
</feature>
<evidence type="ECO:0000256" key="1">
    <source>
        <dbReference type="SAM" id="MobiDB-lite"/>
    </source>
</evidence>
<accession>A0A653CE29</accession>
<proteinExistence type="predicted"/>
<feature type="region of interest" description="Disordered" evidence="1">
    <location>
        <begin position="106"/>
        <end position="149"/>
    </location>
</feature>